<protein>
    <submittedName>
        <fullName evidence="1">Uncharacterized protein</fullName>
    </submittedName>
</protein>
<proteinExistence type="predicted"/>
<sequence>MHYLSFDCATKTFAYSLSYVNLDISHILKDFIQDLQGEQGEQGIQSLVHKYYLKMKSIIYLMDGAVVDFFPNIPDNKINTVDRIQKMSNYIKDTIIPKINDIPDIEIFIEFQMGSNHKARMISSALIALFSKYKVRLINPSLKNKVYVTEEGKHKHFIKKYTNLYSANKEHAKYNFALIEDIFKSDIPHTKKAERGHIADSFMQVLGYLLYLKDI</sequence>
<reference evidence="1" key="1">
    <citation type="journal article" date="2020" name="Nature">
        <title>Giant virus diversity and host interactions through global metagenomics.</title>
        <authorList>
            <person name="Schulz F."/>
            <person name="Roux S."/>
            <person name="Paez-Espino D."/>
            <person name="Jungbluth S."/>
            <person name="Walsh D.A."/>
            <person name="Denef V.J."/>
            <person name="McMahon K.D."/>
            <person name="Konstantinidis K.T."/>
            <person name="Eloe-Fadrosh E.A."/>
            <person name="Kyrpides N.C."/>
            <person name="Woyke T."/>
        </authorList>
    </citation>
    <scope>NUCLEOTIDE SEQUENCE</scope>
    <source>
        <strain evidence="1">GVMAG-M-3300023184-186</strain>
    </source>
</reference>
<dbReference type="EMBL" id="MN740070">
    <property type="protein sequence ID" value="QHT86515.1"/>
    <property type="molecule type" value="Genomic_DNA"/>
</dbReference>
<dbReference type="AlphaFoldDB" id="A0A6C0I271"/>
<accession>A0A6C0I271</accession>
<organism evidence="1">
    <name type="scientific">viral metagenome</name>
    <dbReference type="NCBI Taxonomy" id="1070528"/>
    <lineage>
        <taxon>unclassified sequences</taxon>
        <taxon>metagenomes</taxon>
        <taxon>organismal metagenomes</taxon>
    </lineage>
</organism>
<name>A0A6C0I271_9ZZZZ</name>
<evidence type="ECO:0000313" key="1">
    <source>
        <dbReference type="EMBL" id="QHT86515.1"/>
    </source>
</evidence>